<comment type="caution">
    <text evidence="2">The sequence shown here is derived from an EMBL/GenBank/DDBJ whole genome shotgun (WGS) entry which is preliminary data.</text>
</comment>
<accession>A0A537KAQ7</accession>
<evidence type="ECO:0000313" key="3">
    <source>
        <dbReference type="Proteomes" id="UP000318509"/>
    </source>
</evidence>
<protein>
    <submittedName>
        <fullName evidence="2">Uncharacterized protein</fullName>
    </submittedName>
</protein>
<organism evidence="2 3">
    <name type="scientific">Candidatus Segetimicrobium genomatis</name>
    <dbReference type="NCBI Taxonomy" id="2569760"/>
    <lineage>
        <taxon>Bacteria</taxon>
        <taxon>Bacillati</taxon>
        <taxon>Candidatus Sysuimicrobiota</taxon>
        <taxon>Candidatus Sysuimicrobiia</taxon>
        <taxon>Candidatus Sysuimicrobiales</taxon>
        <taxon>Candidatus Segetimicrobiaceae</taxon>
        <taxon>Candidatus Segetimicrobium</taxon>
    </lineage>
</organism>
<evidence type="ECO:0000313" key="2">
    <source>
        <dbReference type="EMBL" id="TMI92804.1"/>
    </source>
</evidence>
<proteinExistence type="predicted"/>
<evidence type="ECO:0000256" key="1">
    <source>
        <dbReference type="SAM" id="SignalP"/>
    </source>
</evidence>
<feature type="signal peptide" evidence="1">
    <location>
        <begin position="1"/>
        <end position="19"/>
    </location>
</feature>
<dbReference type="AlphaFoldDB" id="A0A537KAQ7"/>
<feature type="chain" id="PRO_5022022911" evidence="1">
    <location>
        <begin position="20"/>
        <end position="180"/>
    </location>
</feature>
<reference evidence="2 3" key="1">
    <citation type="journal article" date="2019" name="Nat. Microbiol.">
        <title>Mediterranean grassland soil C-N compound turnover is dependent on rainfall and depth, and is mediated by genomically divergent microorganisms.</title>
        <authorList>
            <person name="Diamond S."/>
            <person name="Andeer P.F."/>
            <person name="Li Z."/>
            <person name="Crits-Christoph A."/>
            <person name="Burstein D."/>
            <person name="Anantharaman K."/>
            <person name="Lane K.R."/>
            <person name="Thomas B.C."/>
            <person name="Pan C."/>
            <person name="Northen T.R."/>
            <person name="Banfield J.F."/>
        </authorList>
    </citation>
    <scope>NUCLEOTIDE SEQUENCE [LARGE SCALE GENOMIC DNA]</scope>
    <source>
        <strain evidence="2">NP_3</strain>
    </source>
</reference>
<dbReference type="EMBL" id="VBAK01000049">
    <property type="protein sequence ID" value="TMI92804.1"/>
    <property type="molecule type" value="Genomic_DNA"/>
</dbReference>
<sequence length="180" mass="18466">MRKAIALALGMLLPVLGWADVGLAQSAVNVQGVIQSVDCQRQTVVLSGGGAANTLAASEATVVLVNSTSVPFCALGQYVGDPATAWLLPGGSEFQVTRIDVAGPAAAPPASTPSTGTLLLGALAIGAIGYLLGHNSATQPVSGFENGRWGSGGRHRSYQQCETRGRHQVCWTSTDGSRHR</sequence>
<dbReference type="Proteomes" id="UP000318509">
    <property type="component" value="Unassembled WGS sequence"/>
</dbReference>
<keyword evidence="1" id="KW-0732">Signal</keyword>
<gene>
    <name evidence="2" type="ORF">E6H00_02145</name>
</gene>
<name>A0A537KAQ7_9BACT</name>